<sequence>MSGVWQCRPPLGTPIDWSNPLTRGLATFIDAAGDRVNGAPLTLMGAAVKREDGAIYSPGGSSDGAYVPFAPGLLNVGLDATIILFARVTALVNTSALVSVPHNASWSSPWGALTLQRNGTNSALRFTVGDTSYGGVDSVSGFFYVEDDVSCYAVSRENSDVFFYKNGIGYAAGTTEGVGLSNRSPNFANRQRITIANRCSTAPGEAAGGIFLPALIYPNRALSIEELNAIRANPWQLYAPRRTVFFFSESSPEVAAGPATLSFLLPTPLVPVATRGTSRRWSVKRLIPVGRDLAVRHLAPGVVADYAAAHSVAGWVRRSFAAAHAVPSMVAGVFRARHAVLEVNPASRQWTSRHGIPADTAIFRPASWSAVFDDDGSSLDLSGANITGDRESYAWSVDLTLPDAEAWADCTPGRRLTLTVSGQPFALVLEGRTRDRAATSAEWTATARTVSCLLGEPYAAALSQSWPETTASRAASELAGLAGLSCSWEVCDWTLPAGRLTADAETPASVLSRLAQSCGGMLQPDPAGGVTVRYRYPVGVTEYADAAPRAVLTAADAVLTLSETFSAQPGYDAVTVVDNRAAADGCLTWELDDDRNAGRDTFPPGSPCYFRVYHEVDYAVRATSGTLERIAVDEMERLTETVGFDDEDTADLDKLVAAVDAVVWWGTDLGAVAPNGGANVLLSGGAGFSVAEITYRTRYDVWKLVPAALGEAFPVMLELAEVSA</sequence>
<dbReference type="EMBL" id="AECZ01000001">
    <property type="protein sequence ID" value="EFL53116.1"/>
    <property type="molecule type" value="Genomic_DNA"/>
</dbReference>
<dbReference type="RefSeq" id="WP_005990185.1">
    <property type="nucleotide sequence ID" value="NZ_AECZ01000001.1"/>
</dbReference>
<organism evidence="1 2">
    <name type="scientific">Solidesulfovibrio fructosivorans JJ]</name>
    <dbReference type="NCBI Taxonomy" id="596151"/>
    <lineage>
        <taxon>Bacteria</taxon>
        <taxon>Pseudomonadati</taxon>
        <taxon>Thermodesulfobacteriota</taxon>
        <taxon>Desulfovibrionia</taxon>
        <taxon>Desulfovibrionales</taxon>
        <taxon>Desulfovibrionaceae</taxon>
        <taxon>Solidesulfovibrio</taxon>
    </lineage>
</organism>
<dbReference type="SUPFAM" id="SSF69279">
    <property type="entry name" value="Phage tail proteins"/>
    <property type="match status" value="1"/>
</dbReference>
<comment type="caution">
    <text evidence="1">The sequence shown here is derived from an EMBL/GenBank/DDBJ whole genome shotgun (WGS) entry which is preliminary data.</text>
</comment>
<dbReference type="Proteomes" id="UP000006250">
    <property type="component" value="Unassembled WGS sequence"/>
</dbReference>
<dbReference type="InterPro" id="IPR013320">
    <property type="entry name" value="ConA-like_dom_sf"/>
</dbReference>
<accession>E1JRB5</accession>
<gene>
    <name evidence="1" type="ORF">DesfrDRAFT_0164</name>
</gene>
<protein>
    <submittedName>
        <fullName evidence="1">Uncharacterized protein</fullName>
    </submittedName>
</protein>
<reference evidence="1 2" key="1">
    <citation type="submission" date="2010-08" db="EMBL/GenBank/DDBJ databases">
        <title>The draft genome of Desulfovibrio fructosovorans JJ.</title>
        <authorList>
            <consortium name="US DOE Joint Genome Institute (JGI-PGF)"/>
            <person name="Lucas S."/>
            <person name="Copeland A."/>
            <person name="Lapidus A."/>
            <person name="Cheng J.-F."/>
            <person name="Bruce D."/>
            <person name="Goodwin L."/>
            <person name="Pitluck S."/>
            <person name="Land M.L."/>
            <person name="Hauser L."/>
            <person name="Chang Y.-J."/>
            <person name="Jeffries C."/>
            <person name="Wall J.D."/>
            <person name="Stahl D.A."/>
            <person name="Arkin A.P."/>
            <person name="Dehal P."/>
            <person name="Stolyar S.M."/>
            <person name="Hazen T.C."/>
            <person name="Woyke T.J."/>
        </authorList>
    </citation>
    <scope>NUCLEOTIDE SEQUENCE [LARGE SCALE GENOMIC DNA]</scope>
    <source>
        <strain evidence="1 2">JJ</strain>
    </source>
</reference>
<dbReference type="OrthoDB" id="8609885at2"/>
<proteinExistence type="predicted"/>
<dbReference type="eggNOG" id="ENOG5031AF5">
    <property type="taxonomic scope" value="Bacteria"/>
</dbReference>
<dbReference type="SUPFAM" id="SSF49899">
    <property type="entry name" value="Concanavalin A-like lectins/glucanases"/>
    <property type="match status" value="1"/>
</dbReference>
<evidence type="ECO:0000313" key="2">
    <source>
        <dbReference type="Proteomes" id="UP000006250"/>
    </source>
</evidence>
<evidence type="ECO:0000313" key="1">
    <source>
        <dbReference type="EMBL" id="EFL53116.1"/>
    </source>
</evidence>
<keyword evidence="2" id="KW-1185">Reference proteome</keyword>
<dbReference type="AlphaFoldDB" id="E1JRB5"/>
<name>E1JRB5_SOLFR</name>
<dbReference type="STRING" id="596151.DesfrDRAFT_0164"/>